<reference evidence="2 3" key="1">
    <citation type="submission" date="2019-02" db="EMBL/GenBank/DDBJ databases">
        <title>Genome sequencing of the rare red list fungi Dentipellis fragilis.</title>
        <authorList>
            <person name="Buettner E."/>
            <person name="Kellner H."/>
        </authorList>
    </citation>
    <scope>NUCLEOTIDE SEQUENCE [LARGE SCALE GENOMIC DNA]</scope>
    <source>
        <strain evidence="2 3">DSM 105465</strain>
    </source>
</reference>
<name>A0A4Y9ZBB6_9AGAM</name>
<evidence type="ECO:0000313" key="2">
    <source>
        <dbReference type="EMBL" id="TFY72136.1"/>
    </source>
</evidence>
<dbReference type="EMBL" id="SEOQ01000024">
    <property type="protein sequence ID" value="TFY72136.1"/>
    <property type="molecule type" value="Genomic_DNA"/>
</dbReference>
<dbReference type="Proteomes" id="UP000298327">
    <property type="component" value="Unassembled WGS sequence"/>
</dbReference>
<gene>
    <name evidence="2" type="ORF">EVG20_g876</name>
</gene>
<feature type="region of interest" description="Disordered" evidence="1">
    <location>
        <begin position="47"/>
        <end position="96"/>
    </location>
</feature>
<protein>
    <submittedName>
        <fullName evidence="2">Uncharacterized protein</fullName>
    </submittedName>
</protein>
<sequence>MVLNSTRVVRRSKDHWAKGLEAARTPRLPIAKEKRASGENGLALGTARGRQREHVPSEVKTTEEASVKATRRQTRPINFAPTPPSSGHSGRDAARPHSSILRELTPSSSAHPRGISSHLLQRILVMGPPCCLLAPSSCVCLCHQHFSRVHSASLSASTVASDVRRPSSLAADLQSISQPSSHAHAMSRYVLLTSPYASASDICLATVQPKPIQAAIQTLAQLTPRVLWRPLCYLYWPYLTVDPTESGRLTGLGRPPAALGQRLWSSGLFLACAVVGPARSQLVSDDAAVVCAAGSASGAGAVSDVGAALPPMSAPHSHEA</sequence>
<proteinExistence type="predicted"/>
<comment type="caution">
    <text evidence="2">The sequence shown here is derived from an EMBL/GenBank/DDBJ whole genome shotgun (WGS) entry which is preliminary data.</text>
</comment>
<feature type="compositionally biased region" description="Basic and acidic residues" evidence="1">
    <location>
        <begin position="50"/>
        <end position="66"/>
    </location>
</feature>
<accession>A0A4Y9ZBB6</accession>
<organism evidence="2 3">
    <name type="scientific">Dentipellis fragilis</name>
    <dbReference type="NCBI Taxonomy" id="205917"/>
    <lineage>
        <taxon>Eukaryota</taxon>
        <taxon>Fungi</taxon>
        <taxon>Dikarya</taxon>
        <taxon>Basidiomycota</taxon>
        <taxon>Agaricomycotina</taxon>
        <taxon>Agaricomycetes</taxon>
        <taxon>Russulales</taxon>
        <taxon>Hericiaceae</taxon>
        <taxon>Dentipellis</taxon>
    </lineage>
</organism>
<keyword evidence="3" id="KW-1185">Reference proteome</keyword>
<dbReference type="AlphaFoldDB" id="A0A4Y9ZBB6"/>
<evidence type="ECO:0000313" key="3">
    <source>
        <dbReference type="Proteomes" id="UP000298327"/>
    </source>
</evidence>
<evidence type="ECO:0000256" key="1">
    <source>
        <dbReference type="SAM" id="MobiDB-lite"/>
    </source>
</evidence>